<dbReference type="InterPro" id="IPR023232">
    <property type="entry name" value="Glyco_hydro_2_AS"/>
</dbReference>
<dbReference type="InterPro" id="IPR004199">
    <property type="entry name" value="B-gal_small/dom_5"/>
</dbReference>
<dbReference type="SMART" id="SM01038">
    <property type="entry name" value="Bgal_small_N"/>
    <property type="match status" value="1"/>
</dbReference>
<dbReference type="Gene3D" id="2.60.120.260">
    <property type="entry name" value="Galactose-binding domain-like"/>
    <property type="match status" value="1"/>
</dbReference>
<gene>
    <name evidence="10" type="ORF">A4V09_17690</name>
</gene>
<dbReference type="PROSITE" id="PS00719">
    <property type="entry name" value="GLYCOSYL_HYDROL_F2_1"/>
    <property type="match status" value="1"/>
</dbReference>
<comment type="catalytic activity">
    <reaction evidence="1 8">
        <text>Hydrolysis of terminal non-reducing beta-D-galactose residues in beta-D-galactosides.</text>
        <dbReference type="EC" id="3.2.1.23"/>
    </reaction>
</comment>
<dbReference type="Pfam" id="PF02929">
    <property type="entry name" value="Bgal_small_N"/>
    <property type="match status" value="1"/>
</dbReference>
<evidence type="ECO:0000256" key="7">
    <source>
        <dbReference type="ARBA" id="ARBA00032230"/>
    </source>
</evidence>
<dbReference type="InterPro" id="IPR006104">
    <property type="entry name" value="Glyco_hydro_2_N"/>
</dbReference>
<dbReference type="InterPro" id="IPR050347">
    <property type="entry name" value="Bact_Beta-galactosidase"/>
</dbReference>
<evidence type="ECO:0000256" key="3">
    <source>
        <dbReference type="ARBA" id="ARBA00012756"/>
    </source>
</evidence>
<proteinExistence type="inferred from homology"/>
<dbReference type="InterPro" id="IPR013783">
    <property type="entry name" value="Ig-like_fold"/>
</dbReference>
<keyword evidence="6 8" id="KW-0326">Glycosidase</keyword>
<dbReference type="GO" id="GO:0009341">
    <property type="term" value="C:beta-galactosidase complex"/>
    <property type="evidence" value="ECO:0007669"/>
    <property type="project" value="InterPro"/>
</dbReference>
<dbReference type="InterPro" id="IPR008979">
    <property type="entry name" value="Galactose-bd-like_sf"/>
</dbReference>
<keyword evidence="11" id="KW-1185">Reference proteome</keyword>
<dbReference type="KEGG" id="byl:A4V09_17690"/>
<organism evidence="10 11">
    <name type="scientific">Blautia pseudococcoides</name>
    <dbReference type="NCBI Taxonomy" id="1796616"/>
    <lineage>
        <taxon>Bacteria</taxon>
        <taxon>Bacillati</taxon>
        <taxon>Bacillota</taxon>
        <taxon>Clostridia</taxon>
        <taxon>Lachnospirales</taxon>
        <taxon>Lachnospiraceae</taxon>
        <taxon>Blautia</taxon>
    </lineage>
</organism>
<dbReference type="InterPro" id="IPR017853">
    <property type="entry name" value="GH"/>
</dbReference>
<dbReference type="InterPro" id="IPR032312">
    <property type="entry name" value="LacZ_4"/>
</dbReference>
<evidence type="ECO:0000256" key="1">
    <source>
        <dbReference type="ARBA" id="ARBA00001412"/>
    </source>
</evidence>
<dbReference type="SUPFAM" id="SSF51445">
    <property type="entry name" value="(Trans)glycosidases"/>
    <property type="match status" value="1"/>
</dbReference>
<dbReference type="RefSeq" id="WP_065543542.1">
    <property type="nucleotide sequence ID" value="NZ_CP015405.2"/>
</dbReference>
<reference evidence="10" key="1">
    <citation type="submission" date="2017-04" db="EMBL/GenBank/DDBJ databases">
        <title>Complete Genome Sequences of Twelve Strains of a Stable Defined Moderately Diverse Mouse Microbiota 2 (sDMDMm2).</title>
        <authorList>
            <person name="Uchimura Y."/>
            <person name="Wyss M."/>
            <person name="Brugiroux S."/>
            <person name="Limenitakis J.P."/>
            <person name="Stecher B."/>
            <person name="McCoy K.D."/>
            <person name="Macpherson A.J."/>
        </authorList>
    </citation>
    <scope>NUCLEOTIDE SEQUENCE</scope>
    <source>
        <strain evidence="10">YL58</strain>
    </source>
</reference>
<dbReference type="Gene3D" id="2.70.98.10">
    <property type="match status" value="1"/>
</dbReference>
<keyword evidence="5 8" id="KW-0378">Hydrolase</keyword>
<dbReference type="InterPro" id="IPR014718">
    <property type="entry name" value="GH-type_carb-bd"/>
</dbReference>
<dbReference type="SUPFAM" id="SSF74650">
    <property type="entry name" value="Galactose mutarotase-like"/>
    <property type="match status" value="1"/>
</dbReference>
<comment type="similarity">
    <text evidence="2 8">Belongs to the glycosyl hydrolase 2 family.</text>
</comment>
<dbReference type="SUPFAM" id="SSF49785">
    <property type="entry name" value="Galactose-binding domain-like"/>
    <property type="match status" value="1"/>
</dbReference>
<dbReference type="GO" id="GO:0005990">
    <property type="term" value="P:lactose catabolic process"/>
    <property type="evidence" value="ECO:0007669"/>
    <property type="project" value="TreeGrafter"/>
</dbReference>
<dbReference type="Gene3D" id="2.60.40.10">
    <property type="entry name" value="Immunoglobulins"/>
    <property type="match status" value="2"/>
</dbReference>
<dbReference type="InterPro" id="IPR006102">
    <property type="entry name" value="Ig-like_GH2"/>
</dbReference>
<protein>
    <recommendedName>
        <fullName evidence="4 8">Beta-galactosidase</fullName>
        <ecNumber evidence="3 8">3.2.1.23</ecNumber>
    </recommendedName>
    <alternativeName>
        <fullName evidence="7 8">Lactase</fullName>
    </alternativeName>
</protein>
<dbReference type="Pfam" id="PF00703">
    <property type="entry name" value="Glyco_hydro_2"/>
    <property type="match status" value="1"/>
</dbReference>
<evidence type="ECO:0000256" key="8">
    <source>
        <dbReference type="RuleBase" id="RU361154"/>
    </source>
</evidence>
<dbReference type="PANTHER" id="PTHR46323">
    <property type="entry name" value="BETA-GALACTOSIDASE"/>
    <property type="match status" value="1"/>
</dbReference>
<dbReference type="Gene3D" id="3.20.20.80">
    <property type="entry name" value="Glycosidases"/>
    <property type="match status" value="1"/>
</dbReference>
<dbReference type="InterPro" id="IPR006101">
    <property type="entry name" value="Glyco_hydro_2"/>
</dbReference>
<dbReference type="InterPro" id="IPR023230">
    <property type="entry name" value="Glyco_hydro_2_CS"/>
</dbReference>
<evidence type="ECO:0000313" key="10">
    <source>
        <dbReference type="EMBL" id="ANU77414.1"/>
    </source>
</evidence>
<dbReference type="Pfam" id="PF16353">
    <property type="entry name" value="LacZ_4"/>
    <property type="match status" value="1"/>
</dbReference>
<dbReference type="Pfam" id="PF02836">
    <property type="entry name" value="Glyco_hydro_2_C"/>
    <property type="match status" value="1"/>
</dbReference>
<accession>A0A1C7IEQ8</accession>
<dbReference type="OrthoDB" id="9762066at2"/>
<sequence length="1060" mass="121473">MEYLYRHMDWSNIEVLGRNRLPVRPFYCGYPDRESAKRGIREESPNFRLLNGQWKFAYYGSPFYVPDGCVQESYDDRAFGTMPVPGHWQLSGYDSPHYNDAVALFPILDDPGIQADNPTGVYRHAFREEKQEDREYILRFDGVESAYHVWLNGIFIGYSQGSRNTAEFDVTEALKDGDNMLAVTVYKFCDGSYLENQDMWWFAGIIRDVSLIQRPKQHMLDCRITSGLVLEQEGPCTVRAGEKKGNFRLEAVLENHTEEETALTIETELFDGGQVIFKDTREICGKKGETEYFTEAVLDGIRPWSAEQPNLYRLVITLKREGKVLESYGEWTGFRNICLRDGLFLVNGKAIKLKGVNRHDWNENTGRCITKEDMLADLYLMKQNNINAVRTSHYPAHPDFLDLCDRLGFYVMEEADLECNQMAYTKNMNRISDDTLWEKSYVDRAERMVRRDKNHPSILFWSLGNESGFGSSFVASGRFIKEYDPTRLVHYEEDRDASIADVYSTMYTRHKALEDLGRDTTKKKPHVVCEYAHAMGNGPGGLKEYWEIFERYPRLQGGFIWEWIDHGIKKYDRDGRGYYTYGGDYGDHPNSGAFCCDGLIQADRRPTPSILQVKKVMEPVKFTGFDRTAGEITVHNKYDFTDLSHLECTFKVYTLQGVLLEGKADVDGIAPQESRRIVLYDPAEAENWTKEQDIWLMISVCFKEKQEWSVEEHDEAAFHQECISEAVQALLSDSGDTVKCIRSGLDGESAAKGSETGEAAGLRMTEKCGTIYIEGRNFTALFDRVHGYLSGYTLNGERLIRKGLGLNFWRAPVDNDKNAAEIWEKAMLKAMTNLVEQVSVEEREQEVIISVSQIYAPITVDWKVIVKAEYRFTSDGLITMKYNGVPTGVQLPESFPRIGMRFVLDKACEQAVWYGRGPLETYPDCKEGDPVGCWEKRTEDFYFPYVVPQETGNHQDTRWAAFVTGAGNGVCIASGEVFSFGALHYTQEDLTQAAHTNELHRTEHIQLSVDYAQHGLGSASWGAECLEKDRLYPEPFTFTWKIFGTRRETLTEQAEQYRRR</sequence>
<dbReference type="PRINTS" id="PR00132">
    <property type="entry name" value="GLHYDRLASE2"/>
</dbReference>
<dbReference type="SUPFAM" id="SSF49303">
    <property type="entry name" value="beta-Galactosidase/glucuronidase domain"/>
    <property type="match status" value="2"/>
</dbReference>
<evidence type="ECO:0000256" key="4">
    <source>
        <dbReference type="ARBA" id="ARBA00013303"/>
    </source>
</evidence>
<dbReference type="AlphaFoldDB" id="A0A1C7IEQ8"/>
<dbReference type="InterPro" id="IPR036156">
    <property type="entry name" value="Beta-gal/glucu_dom_sf"/>
</dbReference>
<evidence type="ECO:0000256" key="2">
    <source>
        <dbReference type="ARBA" id="ARBA00007401"/>
    </source>
</evidence>
<dbReference type="InterPro" id="IPR006103">
    <property type="entry name" value="Glyco_hydro_2_cat"/>
</dbReference>
<dbReference type="PANTHER" id="PTHR46323:SF2">
    <property type="entry name" value="BETA-GALACTOSIDASE"/>
    <property type="match status" value="1"/>
</dbReference>
<evidence type="ECO:0000256" key="5">
    <source>
        <dbReference type="ARBA" id="ARBA00022801"/>
    </source>
</evidence>
<feature type="domain" description="Beta galactosidase small chain/" evidence="9">
    <location>
        <begin position="772"/>
        <end position="1043"/>
    </location>
</feature>
<dbReference type="Pfam" id="PF02837">
    <property type="entry name" value="Glyco_hydro_2_N"/>
    <property type="match status" value="1"/>
</dbReference>
<dbReference type="EMBL" id="CP015405">
    <property type="protein sequence ID" value="ANU77414.1"/>
    <property type="molecule type" value="Genomic_DNA"/>
</dbReference>
<dbReference type="PROSITE" id="PS00608">
    <property type="entry name" value="GLYCOSYL_HYDROL_F2_2"/>
    <property type="match status" value="1"/>
</dbReference>
<dbReference type="FunFam" id="3.20.20.80:FF:000018">
    <property type="entry name" value="Beta-galactosidase"/>
    <property type="match status" value="1"/>
</dbReference>
<dbReference type="InterPro" id="IPR011013">
    <property type="entry name" value="Gal_mutarotase_sf_dom"/>
</dbReference>
<dbReference type="STRING" id="1796616.A4V09_17690"/>
<dbReference type="Proteomes" id="UP000092574">
    <property type="component" value="Chromosome"/>
</dbReference>
<dbReference type="EC" id="3.2.1.23" evidence="3 8"/>
<dbReference type="GO" id="GO:0030246">
    <property type="term" value="F:carbohydrate binding"/>
    <property type="evidence" value="ECO:0007669"/>
    <property type="project" value="InterPro"/>
</dbReference>
<name>A0A1C7IEQ8_9FIRM</name>
<dbReference type="GO" id="GO:0004565">
    <property type="term" value="F:beta-galactosidase activity"/>
    <property type="evidence" value="ECO:0007669"/>
    <property type="project" value="UniProtKB-EC"/>
</dbReference>
<evidence type="ECO:0000259" key="9">
    <source>
        <dbReference type="SMART" id="SM01038"/>
    </source>
</evidence>
<evidence type="ECO:0000256" key="6">
    <source>
        <dbReference type="ARBA" id="ARBA00023295"/>
    </source>
</evidence>
<evidence type="ECO:0000313" key="11">
    <source>
        <dbReference type="Proteomes" id="UP000092574"/>
    </source>
</evidence>